<name>A0A6A6V6P9_9PLEO</name>
<dbReference type="GO" id="GO:0020037">
    <property type="term" value="F:heme binding"/>
    <property type="evidence" value="ECO:0007669"/>
    <property type="project" value="InterPro"/>
</dbReference>
<dbReference type="GO" id="GO:0016705">
    <property type="term" value="F:oxidoreductase activity, acting on paired donors, with incorporation or reduction of molecular oxygen"/>
    <property type="evidence" value="ECO:0007669"/>
    <property type="project" value="InterPro"/>
</dbReference>
<gene>
    <name evidence="1" type="ORF">M011DRAFT_459495</name>
</gene>
<keyword evidence="2" id="KW-1185">Reference proteome</keyword>
<protein>
    <recommendedName>
        <fullName evidence="3">Cytochrome P450</fullName>
    </recommendedName>
</protein>
<dbReference type="Proteomes" id="UP000799440">
    <property type="component" value="Unassembled WGS sequence"/>
</dbReference>
<accession>A0A6A6V6P9</accession>
<reference evidence="1" key="1">
    <citation type="journal article" date="2020" name="Stud. Mycol.">
        <title>101 Dothideomycetes genomes: a test case for predicting lifestyles and emergence of pathogens.</title>
        <authorList>
            <person name="Haridas S."/>
            <person name="Albert R."/>
            <person name="Binder M."/>
            <person name="Bloem J."/>
            <person name="Labutti K."/>
            <person name="Salamov A."/>
            <person name="Andreopoulos B."/>
            <person name="Baker S."/>
            <person name="Barry K."/>
            <person name="Bills G."/>
            <person name="Bluhm B."/>
            <person name="Cannon C."/>
            <person name="Castanera R."/>
            <person name="Culley D."/>
            <person name="Daum C."/>
            <person name="Ezra D."/>
            <person name="Gonzalez J."/>
            <person name="Henrissat B."/>
            <person name="Kuo A."/>
            <person name="Liang C."/>
            <person name="Lipzen A."/>
            <person name="Lutzoni F."/>
            <person name="Magnuson J."/>
            <person name="Mondo S."/>
            <person name="Nolan M."/>
            <person name="Ohm R."/>
            <person name="Pangilinan J."/>
            <person name="Park H.-J."/>
            <person name="Ramirez L."/>
            <person name="Alfaro M."/>
            <person name="Sun H."/>
            <person name="Tritt A."/>
            <person name="Yoshinaga Y."/>
            <person name="Zwiers L.-H."/>
            <person name="Turgeon B."/>
            <person name="Goodwin S."/>
            <person name="Spatafora J."/>
            <person name="Crous P."/>
            <person name="Grigoriev I."/>
        </authorList>
    </citation>
    <scope>NUCLEOTIDE SEQUENCE</scope>
    <source>
        <strain evidence="1">CBS 119925</strain>
    </source>
</reference>
<dbReference type="Gene3D" id="1.10.630.10">
    <property type="entry name" value="Cytochrome P450"/>
    <property type="match status" value="1"/>
</dbReference>
<dbReference type="EMBL" id="MU006578">
    <property type="protein sequence ID" value="KAF2746362.1"/>
    <property type="molecule type" value="Genomic_DNA"/>
</dbReference>
<evidence type="ECO:0000313" key="1">
    <source>
        <dbReference type="EMBL" id="KAF2746362.1"/>
    </source>
</evidence>
<dbReference type="InterPro" id="IPR036396">
    <property type="entry name" value="Cyt_P450_sf"/>
</dbReference>
<dbReference type="GO" id="GO:0004497">
    <property type="term" value="F:monooxygenase activity"/>
    <property type="evidence" value="ECO:0007669"/>
    <property type="project" value="InterPro"/>
</dbReference>
<dbReference type="AlphaFoldDB" id="A0A6A6V6P9"/>
<sequence length="142" mass="16414">MFTNLLQILFSLSGAHLALCAVAFSLVGWRTLRFTIWPYFHPNEPVDLPYWLPFFAHSFSFFGNSDRLLERGLNHIKRTHKIYAVQTLHRKLYIITDPADVAAAFKDNTALHFDGHLNELLVDYGFSGEDLRRSWHLPQPGD</sequence>
<evidence type="ECO:0008006" key="3">
    <source>
        <dbReference type="Google" id="ProtNLM"/>
    </source>
</evidence>
<dbReference type="GO" id="GO:0005506">
    <property type="term" value="F:iron ion binding"/>
    <property type="evidence" value="ECO:0007669"/>
    <property type="project" value="InterPro"/>
</dbReference>
<organism evidence="1 2">
    <name type="scientific">Sporormia fimetaria CBS 119925</name>
    <dbReference type="NCBI Taxonomy" id="1340428"/>
    <lineage>
        <taxon>Eukaryota</taxon>
        <taxon>Fungi</taxon>
        <taxon>Dikarya</taxon>
        <taxon>Ascomycota</taxon>
        <taxon>Pezizomycotina</taxon>
        <taxon>Dothideomycetes</taxon>
        <taxon>Pleosporomycetidae</taxon>
        <taxon>Pleosporales</taxon>
        <taxon>Sporormiaceae</taxon>
        <taxon>Sporormia</taxon>
    </lineage>
</organism>
<dbReference type="SUPFAM" id="SSF48264">
    <property type="entry name" value="Cytochrome P450"/>
    <property type="match status" value="1"/>
</dbReference>
<dbReference type="OrthoDB" id="1470350at2759"/>
<evidence type="ECO:0000313" key="2">
    <source>
        <dbReference type="Proteomes" id="UP000799440"/>
    </source>
</evidence>
<proteinExistence type="predicted"/>